<dbReference type="AlphaFoldDB" id="A0A674MXT9"/>
<evidence type="ECO:0000259" key="6">
    <source>
        <dbReference type="PROSITE" id="PS51233"/>
    </source>
</evidence>
<reference evidence="7" key="1">
    <citation type="journal article" date="2011" name="Genome Biol. Evol.">
        <title>Integration of the genetic map and genome assembly of fugu facilitates insights into distinct features of genome evolution in teleosts and mammals.</title>
        <authorList>
            <person name="Kai W."/>
            <person name="Kikuchi K."/>
            <person name="Tohari S."/>
            <person name="Chew A.K."/>
            <person name="Tay A."/>
            <person name="Fujiwara A."/>
            <person name="Hosoya S."/>
            <person name="Suetake H."/>
            <person name="Naruse K."/>
            <person name="Brenner S."/>
            <person name="Suzuki Y."/>
            <person name="Venkatesh B."/>
        </authorList>
    </citation>
    <scope>NUCLEOTIDE SEQUENCE [LARGE SCALE GENOMIC DNA]</scope>
</reference>
<dbReference type="InterPro" id="IPR001846">
    <property type="entry name" value="VWF_type-D"/>
</dbReference>
<evidence type="ECO:0000313" key="8">
    <source>
        <dbReference type="Proteomes" id="UP000005226"/>
    </source>
</evidence>
<dbReference type="GeneTree" id="ENSGT00940000162219"/>
<dbReference type="Pfam" id="PF08742">
    <property type="entry name" value="C8"/>
    <property type="match status" value="1"/>
</dbReference>
<dbReference type="PROSITE" id="PS51233">
    <property type="entry name" value="VWFD"/>
    <property type="match status" value="2"/>
</dbReference>
<dbReference type="CDD" id="cd19941">
    <property type="entry name" value="TIL"/>
    <property type="match status" value="1"/>
</dbReference>
<reference evidence="7" key="2">
    <citation type="submission" date="2025-08" db="UniProtKB">
        <authorList>
            <consortium name="Ensembl"/>
        </authorList>
    </citation>
    <scope>IDENTIFICATION</scope>
</reference>
<evidence type="ECO:0000256" key="1">
    <source>
        <dbReference type="ARBA" id="ARBA00004613"/>
    </source>
</evidence>
<dbReference type="PANTHER" id="PTHR11339:SF408">
    <property type="entry name" value="MUCIN-5B"/>
    <property type="match status" value="1"/>
</dbReference>
<dbReference type="SMART" id="SM00216">
    <property type="entry name" value="VWD"/>
    <property type="match status" value="2"/>
</dbReference>
<evidence type="ECO:0000256" key="4">
    <source>
        <dbReference type="ARBA" id="ARBA00023157"/>
    </source>
</evidence>
<accession>A0A674MXT9</accession>
<feature type="domain" description="VWFD" evidence="6">
    <location>
        <begin position="328"/>
        <end position="442"/>
    </location>
</feature>
<dbReference type="SMART" id="SM00832">
    <property type="entry name" value="C8"/>
    <property type="match status" value="1"/>
</dbReference>
<proteinExistence type="predicted"/>
<keyword evidence="2" id="KW-0964">Secreted</keyword>
<dbReference type="InterPro" id="IPR050780">
    <property type="entry name" value="Mucin_vWF_Thrombospondin_sf"/>
</dbReference>
<reference evidence="7" key="3">
    <citation type="submission" date="2025-09" db="UniProtKB">
        <authorList>
            <consortium name="Ensembl"/>
        </authorList>
    </citation>
    <scope>IDENTIFICATION</scope>
</reference>
<keyword evidence="4" id="KW-1015">Disulfide bond</keyword>
<dbReference type="GO" id="GO:0031012">
    <property type="term" value="C:extracellular matrix"/>
    <property type="evidence" value="ECO:0007669"/>
    <property type="project" value="TreeGrafter"/>
</dbReference>
<dbReference type="Pfam" id="PF00094">
    <property type="entry name" value="VWD"/>
    <property type="match status" value="3"/>
</dbReference>
<dbReference type="Proteomes" id="UP000005226">
    <property type="component" value="Unplaced"/>
</dbReference>
<evidence type="ECO:0000256" key="2">
    <source>
        <dbReference type="ARBA" id="ARBA00022525"/>
    </source>
</evidence>
<dbReference type="InterPro" id="IPR001007">
    <property type="entry name" value="VWF_dom"/>
</dbReference>
<dbReference type="InterPro" id="IPR036084">
    <property type="entry name" value="Ser_inhib-like_sf"/>
</dbReference>
<dbReference type="InterPro" id="IPR002919">
    <property type="entry name" value="TIL_dom"/>
</dbReference>
<keyword evidence="5" id="KW-0325">Glycoprotein</keyword>
<dbReference type="FunFam" id="2.10.25.10:FF:000153">
    <property type="entry name" value="MUC5B isoform 1"/>
    <property type="match status" value="1"/>
</dbReference>
<evidence type="ECO:0000256" key="5">
    <source>
        <dbReference type="ARBA" id="ARBA00023180"/>
    </source>
</evidence>
<organism evidence="7 8">
    <name type="scientific">Takifugu rubripes</name>
    <name type="common">Japanese pufferfish</name>
    <name type="synonym">Fugu rubripes</name>
    <dbReference type="NCBI Taxonomy" id="31033"/>
    <lineage>
        <taxon>Eukaryota</taxon>
        <taxon>Metazoa</taxon>
        <taxon>Chordata</taxon>
        <taxon>Craniata</taxon>
        <taxon>Vertebrata</taxon>
        <taxon>Euteleostomi</taxon>
        <taxon>Actinopterygii</taxon>
        <taxon>Neopterygii</taxon>
        <taxon>Teleostei</taxon>
        <taxon>Neoteleostei</taxon>
        <taxon>Acanthomorphata</taxon>
        <taxon>Eupercaria</taxon>
        <taxon>Tetraodontiformes</taxon>
        <taxon>Tetradontoidea</taxon>
        <taxon>Tetraodontidae</taxon>
        <taxon>Takifugu</taxon>
    </lineage>
</organism>
<name>A0A674MXT9_TAKRU</name>
<keyword evidence="3" id="KW-0677">Repeat</keyword>
<keyword evidence="8" id="KW-1185">Reference proteome</keyword>
<dbReference type="InterPro" id="IPR014853">
    <property type="entry name" value="VWF/SSPO/ZAN-like_Cys-rich_dom"/>
</dbReference>
<comment type="subcellular location">
    <subcellularLocation>
        <location evidence="1">Secreted</location>
    </subcellularLocation>
</comment>
<protein>
    <recommendedName>
        <fullName evidence="6">VWFD domain-containing protein</fullName>
    </recommendedName>
</protein>
<dbReference type="Ensembl" id="ENSTRUT00000074592.1">
    <property type="protein sequence ID" value="ENSTRUP00000065822.1"/>
    <property type="gene ID" value="ENSTRUG00000028554.1"/>
</dbReference>
<dbReference type="InParanoid" id="A0A674MXT9"/>
<sequence>MLDHVVCSTWGNYHWKTFDGHFYQLPSTCNHVVAMQCKTSYSTFNIQMWRTLVNGVPSISKIILVLDGSLFHPGYHNVNVTLPSEAEGLDKYDTVDASKYQVCVLFSQIELDKKYQNQICGLCGNFDGEPNDLVSEGKRVNGPVNDPTHLCNEEEAKPDVSCGEKIFASAPFSGCGNLLDMDSFRTVCMKDTCATENSTDALLCKTISEFSRQCVYAGGKPQQWRNETFCHHECPYNMEYSECSSSCPDTCTNPSASKTCDQHCHDGCSCPEGTVFDDIAMAGCVAQNQCPCVHNNMTYRSGENYSHSCGICACQGGEWTCSDENCPGICSVEGGAHINTFDGKVYTFHGDCNYILAKDKDNRFNVQVKLTKCGLSEHRSCLKEVTLYINSNNEVGTRRNTPALVAGSTLQVLCASPPGDQGQVIWESVCEQHRVPASTLQM</sequence>
<evidence type="ECO:0000313" key="7">
    <source>
        <dbReference type="Ensembl" id="ENSTRUP00000065822.1"/>
    </source>
</evidence>
<dbReference type="SMART" id="SM00215">
    <property type="entry name" value="VWC_out"/>
    <property type="match status" value="1"/>
</dbReference>
<dbReference type="Pfam" id="PF01826">
    <property type="entry name" value="TIL"/>
    <property type="match status" value="1"/>
</dbReference>
<dbReference type="SUPFAM" id="SSF57567">
    <property type="entry name" value="Serine protease inhibitors"/>
    <property type="match status" value="1"/>
</dbReference>
<dbReference type="OMA" id="YIHACAI"/>
<dbReference type="GO" id="GO:0005615">
    <property type="term" value="C:extracellular space"/>
    <property type="evidence" value="ECO:0007669"/>
    <property type="project" value="TreeGrafter"/>
</dbReference>
<dbReference type="PANTHER" id="PTHR11339">
    <property type="entry name" value="EXTRACELLULAR MATRIX GLYCOPROTEIN RELATED"/>
    <property type="match status" value="1"/>
</dbReference>
<feature type="domain" description="VWFD" evidence="6">
    <location>
        <begin position="5"/>
        <end position="163"/>
    </location>
</feature>
<evidence type="ECO:0000256" key="3">
    <source>
        <dbReference type="ARBA" id="ARBA00022737"/>
    </source>
</evidence>
<dbReference type="Gene3D" id="2.10.25.10">
    <property type="entry name" value="Laminin"/>
    <property type="match status" value="1"/>
</dbReference>